<dbReference type="PANTHER" id="PTHR47027">
    <property type="entry name" value="REVERSE TRANSCRIPTASE DOMAIN-CONTAINING PROTEIN"/>
    <property type="match status" value="1"/>
</dbReference>
<keyword evidence="3" id="KW-0540">Nuclease</keyword>
<sequence>MQHQRDLFHNFIDFKKAFDRVWHDGLWHVLRGFNIDEGLVKTIESLYMNKNSAVFLNNTIGNSFKTTVGVRQGCLLSPVLFNIFLRIMQDTLNQHSPTISIGGRPLCNLRFADDIDLIAGSQAKLQVLTDRLVASSKAFGMEVSSEKSKVMVSSERVNDASITMDDEPLESIHKFKYLGATLHEDGSSTVEVRTRIALATAAFAKLGKIWKSSISFKVKHKLFRSLVNSILTYGCETWSLLADTERRIQVFENKCLRKLLRISYKDHITNESVRELVVAYVGPQEPLLATVKRRKLAWFGHVTRHDSLSKTILQGTVKGKRRRGRQKKAWCDNIKEWTGMAMYELVRSASDRDAWRQKTDSSALRSPRRPHRLRD</sequence>
<dbReference type="SUPFAM" id="SSF56672">
    <property type="entry name" value="DNA/RNA polymerases"/>
    <property type="match status" value="1"/>
</dbReference>
<evidence type="ECO:0000313" key="4">
    <source>
        <dbReference type="Proteomes" id="UP000762676"/>
    </source>
</evidence>
<dbReference type="PROSITE" id="PS50878">
    <property type="entry name" value="RT_POL"/>
    <property type="match status" value="1"/>
</dbReference>
<organism evidence="3 4">
    <name type="scientific">Elysia marginata</name>
    <dbReference type="NCBI Taxonomy" id="1093978"/>
    <lineage>
        <taxon>Eukaryota</taxon>
        <taxon>Metazoa</taxon>
        <taxon>Spiralia</taxon>
        <taxon>Lophotrochozoa</taxon>
        <taxon>Mollusca</taxon>
        <taxon>Gastropoda</taxon>
        <taxon>Heterobranchia</taxon>
        <taxon>Euthyneura</taxon>
        <taxon>Panpulmonata</taxon>
        <taxon>Sacoglossa</taxon>
        <taxon>Placobranchoidea</taxon>
        <taxon>Plakobranchidae</taxon>
        <taxon>Elysia</taxon>
    </lineage>
</organism>
<evidence type="ECO:0000259" key="2">
    <source>
        <dbReference type="PROSITE" id="PS50878"/>
    </source>
</evidence>
<proteinExistence type="predicted"/>
<comment type="caution">
    <text evidence="3">The sequence shown here is derived from an EMBL/GenBank/DDBJ whole genome shotgun (WGS) entry which is preliminary data.</text>
</comment>
<dbReference type="InterPro" id="IPR043502">
    <property type="entry name" value="DNA/RNA_pol_sf"/>
</dbReference>
<dbReference type="CDD" id="cd01650">
    <property type="entry name" value="RT_nLTR_like"/>
    <property type="match status" value="1"/>
</dbReference>
<name>A0AAV4I1G6_9GAST</name>
<feature type="region of interest" description="Disordered" evidence="1">
    <location>
        <begin position="356"/>
        <end position="375"/>
    </location>
</feature>
<keyword evidence="3" id="KW-0255">Endonuclease</keyword>
<reference evidence="3 4" key="1">
    <citation type="journal article" date="2021" name="Elife">
        <title>Chloroplast acquisition without the gene transfer in kleptoplastic sea slugs, Plakobranchus ocellatus.</title>
        <authorList>
            <person name="Maeda T."/>
            <person name="Takahashi S."/>
            <person name="Yoshida T."/>
            <person name="Shimamura S."/>
            <person name="Takaki Y."/>
            <person name="Nagai Y."/>
            <person name="Toyoda A."/>
            <person name="Suzuki Y."/>
            <person name="Arimoto A."/>
            <person name="Ishii H."/>
            <person name="Satoh N."/>
            <person name="Nishiyama T."/>
            <person name="Hasebe M."/>
            <person name="Maruyama T."/>
            <person name="Minagawa J."/>
            <person name="Obokata J."/>
            <person name="Shigenobu S."/>
        </authorList>
    </citation>
    <scope>NUCLEOTIDE SEQUENCE [LARGE SCALE GENOMIC DNA]</scope>
</reference>
<keyword evidence="4" id="KW-1185">Reference proteome</keyword>
<protein>
    <submittedName>
        <fullName evidence="3">Endonuclease-reverse transcriptase</fullName>
    </submittedName>
</protein>
<dbReference type="EMBL" id="BMAT01002294">
    <property type="protein sequence ID" value="GFS04037.1"/>
    <property type="molecule type" value="Genomic_DNA"/>
</dbReference>
<feature type="compositionally biased region" description="Basic residues" evidence="1">
    <location>
        <begin position="366"/>
        <end position="375"/>
    </location>
</feature>
<keyword evidence="3" id="KW-0378">Hydrolase</keyword>
<dbReference type="PANTHER" id="PTHR47027:SF20">
    <property type="entry name" value="REVERSE TRANSCRIPTASE-LIKE PROTEIN WITH RNA-DIRECTED DNA POLYMERASE DOMAIN"/>
    <property type="match status" value="1"/>
</dbReference>
<dbReference type="Pfam" id="PF00078">
    <property type="entry name" value="RVT_1"/>
    <property type="match status" value="1"/>
</dbReference>
<gene>
    <name evidence="3" type="ORF">ElyMa_001165500</name>
</gene>
<dbReference type="InterPro" id="IPR000477">
    <property type="entry name" value="RT_dom"/>
</dbReference>
<dbReference type="AlphaFoldDB" id="A0AAV4I1G6"/>
<feature type="domain" description="Reverse transcriptase" evidence="2">
    <location>
        <begin position="1"/>
        <end position="182"/>
    </location>
</feature>
<accession>A0AAV4I1G6</accession>
<dbReference type="GO" id="GO:0004519">
    <property type="term" value="F:endonuclease activity"/>
    <property type="evidence" value="ECO:0007669"/>
    <property type="project" value="UniProtKB-KW"/>
</dbReference>
<dbReference type="Proteomes" id="UP000762676">
    <property type="component" value="Unassembled WGS sequence"/>
</dbReference>
<evidence type="ECO:0000256" key="1">
    <source>
        <dbReference type="SAM" id="MobiDB-lite"/>
    </source>
</evidence>
<evidence type="ECO:0000313" key="3">
    <source>
        <dbReference type="EMBL" id="GFS04037.1"/>
    </source>
</evidence>